<dbReference type="HOGENOM" id="CLU_024979_1_2_7"/>
<gene>
    <name evidence="8" type="ordered locus">Sulku_0139</name>
</gene>
<dbReference type="InterPro" id="IPR042092">
    <property type="entry name" value="PsdUridine_s_RsuA/RluB/E/F_cat"/>
</dbReference>
<dbReference type="InterPro" id="IPR020103">
    <property type="entry name" value="PsdUridine_synth_cat_dom_sf"/>
</dbReference>
<dbReference type="InterPro" id="IPR006145">
    <property type="entry name" value="PsdUridine_synth_RsuA/RluA"/>
</dbReference>
<organism evidence="8 9">
    <name type="scientific">Sulfuricurvum kujiense (strain ATCC BAA-921 / DSM 16994 / JCM 11577 / YK-1)</name>
    <dbReference type="NCBI Taxonomy" id="709032"/>
    <lineage>
        <taxon>Bacteria</taxon>
        <taxon>Pseudomonadati</taxon>
        <taxon>Campylobacterota</taxon>
        <taxon>Epsilonproteobacteria</taxon>
        <taxon>Campylobacterales</taxon>
        <taxon>Sulfurimonadaceae</taxon>
        <taxon>Sulfuricurvum</taxon>
    </lineage>
</organism>
<feature type="region of interest" description="Disordered" evidence="6">
    <location>
        <begin position="256"/>
        <end position="315"/>
    </location>
</feature>
<dbReference type="Gene3D" id="3.30.70.580">
    <property type="entry name" value="Pseudouridine synthase I, catalytic domain, N-terminal subdomain"/>
    <property type="match status" value="1"/>
</dbReference>
<sequence>MMRLNKFIAHYSTYSRREADQAILDGYVRIDGEIETNPATQVDERHANVMISGNKITPTDQFTVIVYNKPRGELVTKKDPQGRKTIYDSLAKQYRHYIPIGRLDFASEGLLLLTDASRVATALMTSKMERVYKIKIKGPVTEAMKVAMGEGLELEDASAGAHEHAEAGPMSFAPFYAYQVQKDQGDYSVLKVAIGEGQNRELRRFFAHFGAEVVDLKRLSFGGIDLNNLPTGKVRFLERSEYASLREFLDALEKAEKQKQKSEKKAPRAEGKSEFKPAKTFTKEKSKAKPKSSNEPFGTNKYKPEKKFAKGEHKK</sequence>
<dbReference type="InterPro" id="IPR050343">
    <property type="entry name" value="RsuA_PseudoU_synthase"/>
</dbReference>
<dbReference type="STRING" id="709032.Sulku_0139"/>
<evidence type="ECO:0000256" key="2">
    <source>
        <dbReference type="ARBA" id="ARBA00022884"/>
    </source>
</evidence>
<evidence type="ECO:0000259" key="7">
    <source>
        <dbReference type="SMART" id="SM00363"/>
    </source>
</evidence>
<dbReference type="Proteomes" id="UP000008721">
    <property type="component" value="Chromosome"/>
</dbReference>
<evidence type="ECO:0000256" key="1">
    <source>
        <dbReference type="ARBA" id="ARBA00008348"/>
    </source>
</evidence>
<feature type="compositionally biased region" description="Basic and acidic residues" evidence="6">
    <location>
        <begin position="256"/>
        <end position="287"/>
    </location>
</feature>
<dbReference type="Pfam" id="PF01479">
    <property type="entry name" value="S4"/>
    <property type="match status" value="1"/>
</dbReference>
<dbReference type="NCBIfam" id="TIGR00093">
    <property type="entry name" value="pseudouridine synthase"/>
    <property type="match status" value="1"/>
</dbReference>
<dbReference type="RefSeq" id="WP_013459003.1">
    <property type="nucleotide sequence ID" value="NC_014762.1"/>
</dbReference>
<dbReference type="Gene3D" id="3.10.290.10">
    <property type="entry name" value="RNA-binding S4 domain"/>
    <property type="match status" value="1"/>
</dbReference>
<evidence type="ECO:0000313" key="8">
    <source>
        <dbReference type="EMBL" id="ADR32806.1"/>
    </source>
</evidence>
<dbReference type="PANTHER" id="PTHR47683:SF3">
    <property type="entry name" value="RIBOSOMAL LARGE SUBUNIT PSEUDOURIDINE SYNTHASE B"/>
    <property type="match status" value="1"/>
</dbReference>
<reference evidence="8 9" key="1">
    <citation type="journal article" date="2012" name="Stand. Genomic Sci.">
        <title>Complete genome sequence of the sulfur compounds oxidizing chemolithoautotroph Sulfuricurvum kujiense type strain (YK-1(T)).</title>
        <authorList>
            <person name="Han C."/>
            <person name="Kotsyurbenko O."/>
            <person name="Chertkov O."/>
            <person name="Held B."/>
            <person name="Lapidus A."/>
            <person name="Nolan M."/>
            <person name="Lucas S."/>
            <person name="Hammon N."/>
            <person name="Deshpande S."/>
            <person name="Cheng J.F."/>
            <person name="Tapia R."/>
            <person name="Goodwin L.A."/>
            <person name="Pitluck S."/>
            <person name="Liolios K."/>
            <person name="Pagani I."/>
            <person name="Ivanova N."/>
            <person name="Mavromatis K."/>
            <person name="Mikhailova N."/>
            <person name="Pati A."/>
            <person name="Chen A."/>
            <person name="Palaniappan K."/>
            <person name="Land M."/>
            <person name="Hauser L."/>
            <person name="Chang Y.J."/>
            <person name="Jeffries C.D."/>
            <person name="Brambilla E.M."/>
            <person name="Rohde M."/>
            <person name="Spring S."/>
            <person name="Sikorski J."/>
            <person name="Goker M."/>
            <person name="Woyke T."/>
            <person name="Bristow J."/>
            <person name="Eisen J.A."/>
            <person name="Markowitz V."/>
            <person name="Hugenholtz P."/>
            <person name="Kyrpides N.C."/>
            <person name="Klenk H.P."/>
            <person name="Detter J.C."/>
        </authorList>
    </citation>
    <scope>NUCLEOTIDE SEQUENCE [LARGE SCALE GENOMIC DNA]</scope>
    <source>
        <strain evidence="9">ATCC BAA-921 / DSM 16994 / JCM 11577 / YK-1</strain>
    </source>
</reference>
<dbReference type="PROSITE" id="PS50889">
    <property type="entry name" value="S4"/>
    <property type="match status" value="1"/>
</dbReference>
<dbReference type="InterPro" id="IPR002942">
    <property type="entry name" value="S4_RNA-bd"/>
</dbReference>
<protein>
    <recommendedName>
        <fullName evidence="5">Pseudouridine synthase</fullName>
        <ecNumber evidence="5">5.4.99.-</ecNumber>
    </recommendedName>
</protein>
<keyword evidence="3 5" id="KW-0413">Isomerase</keyword>
<evidence type="ECO:0000256" key="6">
    <source>
        <dbReference type="SAM" id="MobiDB-lite"/>
    </source>
</evidence>
<dbReference type="InterPro" id="IPR018496">
    <property type="entry name" value="PsdUridine_synth_RsuA/RluB_CS"/>
</dbReference>
<evidence type="ECO:0000313" key="9">
    <source>
        <dbReference type="Proteomes" id="UP000008721"/>
    </source>
</evidence>
<dbReference type="SMART" id="SM00363">
    <property type="entry name" value="S4"/>
    <property type="match status" value="1"/>
</dbReference>
<evidence type="ECO:0000256" key="4">
    <source>
        <dbReference type="PROSITE-ProRule" id="PRU00182"/>
    </source>
</evidence>
<accession>E4TXA9</accession>
<dbReference type="InterPro" id="IPR000748">
    <property type="entry name" value="PsdUridine_synth_RsuA/RluB/E/F"/>
</dbReference>
<dbReference type="EMBL" id="CP002355">
    <property type="protein sequence ID" value="ADR32806.1"/>
    <property type="molecule type" value="Genomic_DNA"/>
</dbReference>
<dbReference type="InterPro" id="IPR020094">
    <property type="entry name" value="TruA/RsuA/RluB/E/F_N"/>
</dbReference>
<dbReference type="CDD" id="cd00165">
    <property type="entry name" value="S4"/>
    <property type="match status" value="1"/>
</dbReference>
<dbReference type="eggNOG" id="COG1187">
    <property type="taxonomic scope" value="Bacteria"/>
</dbReference>
<keyword evidence="2 4" id="KW-0694">RNA-binding</keyword>
<comment type="similarity">
    <text evidence="1 5">Belongs to the pseudouridine synthase RsuA family.</text>
</comment>
<proteinExistence type="inferred from homology"/>
<dbReference type="GO" id="GO:0120159">
    <property type="term" value="F:rRNA pseudouridine synthase activity"/>
    <property type="evidence" value="ECO:0007669"/>
    <property type="project" value="UniProtKB-ARBA"/>
</dbReference>
<dbReference type="PROSITE" id="PS01149">
    <property type="entry name" value="PSI_RSU"/>
    <property type="match status" value="1"/>
</dbReference>
<name>E4TXA9_SULKY</name>
<dbReference type="Gene3D" id="3.30.70.1560">
    <property type="entry name" value="Alpha-L RNA-binding motif"/>
    <property type="match status" value="1"/>
</dbReference>
<dbReference type="InterPro" id="IPR036986">
    <property type="entry name" value="S4_RNA-bd_sf"/>
</dbReference>
<dbReference type="EC" id="5.4.99.-" evidence="5"/>
<dbReference type="KEGG" id="sku:Sulku_0139"/>
<dbReference type="AlphaFoldDB" id="E4TXA9"/>
<dbReference type="PANTHER" id="PTHR47683">
    <property type="entry name" value="PSEUDOURIDINE SYNTHASE FAMILY PROTEIN-RELATED"/>
    <property type="match status" value="1"/>
</dbReference>
<dbReference type="GO" id="GO:0003723">
    <property type="term" value="F:RNA binding"/>
    <property type="evidence" value="ECO:0007669"/>
    <property type="project" value="UniProtKB-KW"/>
</dbReference>
<evidence type="ECO:0000256" key="3">
    <source>
        <dbReference type="ARBA" id="ARBA00023235"/>
    </source>
</evidence>
<feature type="domain" description="RNA-binding S4" evidence="7">
    <location>
        <begin position="2"/>
        <end position="62"/>
    </location>
</feature>
<evidence type="ECO:0000256" key="5">
    <source>
        <dbReference type="RuleBase" id="RU003887"/>
    </source>
</evidence>
<dbReference type="GO" id="GO:0000455">
    <property type="term" value="P:enzyme-directed rRNA pseudouridine synthesis"/>
    <property type="evidence" value="ECO:0007669"/>
    <property type="project" value="UniProtKB-ARBA"/>
</dbReference>
<dbReference type="SUPFAM" id="SSF55174">
    <property type="entry name" value="Alpha-L RNA-binding motif"/>
    <property type="match status" value="1"/>
</dbReference>
<keyword evidence="9" id="KW-1185">Reference proteome</keyword>
<dbReference type="SUPFAM" id="SSF55120">
    <property type="entry name" value="Pseudouridine synthase"/>
    <property type="match status" value="1"/>
</dbReference>
<feature type="compositionally biased region" description="Basic and acidic residues" evidence="6">
    <location>
        <begin position="302"/>
        <end position="315"/>
    </location>
</feature>
<dbReference type="Pfam" id="PF00849">
    <property type="entry name" value="PseudoU_synth_2"/>
    <property type="match status" value="1"/>
</dbReference>